<reference evidence="3 4" key="1">
    <citation type="journal article" date="2007" name="PLoS Genet.">
        <title>Patterns and implications of gene gain and loss in the evolution of Prochlorococcus.</title>
        <authorList>
            <person name="Kettler G.C."/>
            <person name="Martiny A.C."/>
            <person name="Huang K."/>
            <person name="Zucker J."/>
            <person name="Coleman M.L."/>
            <person name="Rodrigue S."/>
            <person name="Chen F."/>
            <person name="Lapidus A."/>
            <person name="Ferriera S."/>
            <person name="Johnson J."/>
            <person name="Steglich C."/>
            <person name="Church G.M."/>
            <person name="Richardson P."/>
            <person name="Chisholm S.W."/>
        </authorList>
    </citation>
    <scope>NUCLEOTIDE SEQUENCE [LARGE SCALE GENOMIC DNA]</scope>
    <source>
        <strain evidence="4">MIT 9211</strain>
    </source>
</reference>
<evidence type="ECO:0000313" key="3">
    <source>
        <dbReference type="EMBL" id="ABX09567.1"/>
    </source>
</evidence>
<dbReference type="STRING" id="93059.P9211_16361"/>
<sequence>MSLFIKTEQFTQDTLRLLPEQRHAYLAEHKFWVEKLKSTGKKLASGYLVNEEKCPGGGGLLVIEANCFEEAKLLVEQDPMVKNNLVTWELQEWIPVTGQLLS</sequence>
<protein>
    <submittedName>
        <fullName evidence="3">Uncharacterized protein conserved in bacteria</fullName>
    </submittedName>
</protein>
<dbReference type="SUPFAM" id="SSF54909">
    <property type="entry name" value="Dimeric alpha+beta barrel"/>
    <property type="match status" value="1"/>
</dbReference>
<evidence type="ECO:0000259" key="2">
    <source>
        <dbReference type="Pfam" id="PF03795"/>
    </source>
</evidence>
<dbReference type="Proteomes" id="UP000000788">
    <property type="component" value="Chromosome"/>
</dbReference>
<dbReference type="AlphaFoldDB" id="A9BCK5"/>
<keyword evidence="4" id="KW-1185">Reference proteome</keyword>
<dbReference type="KEGG" id="pmj:P9211_16361"/>
<dbReference type="PANTHER" id="PTHR37828">
    <property type="entry name" value="GSR2449 PROTEIN"/>
    <property type="match status" value="1"/>
</dbReference>
<dbReference type="OrthoDB" id="531275at2"/>
<feature type="domain" description="YCII-related" evidence="2">
    <location>
        <begin position="8"/>
        <end position="86"/>
    </location>
</feature>
<dbReference type="HOGENOM" id="CLU_110355_7_1_3"/>
<dbReference type="Pfam" id="PF03795">
    <property type="entry name" value="YCII"/>
    <property type="match status" value="1"/>
</dbReference>
<evidence type="ECO:0000313" key="4">
    <source>
        <dbReference type="Proteomes" id="UP000000788"/>
    </source>
</evidence>
<dbReference type="PANTHER" id="PTHR37828:SF1">
    <property type="entry name" value="YCII-RELATED DOMAIN-CONTAINING PROTEIN"/>
    <property type="match status" value="1"/>
</dbReference>
<dbReference type="eggNOG" id="COG2350">
    <property type="taxonomic scope" value="Bacteria"/>
</dbReference>
<organism evidence="3 4">
    <name type="scientific">Prochlorococcus marinus (strain MIT 9211)</name>
    <dbReference type="NCBI Taxonomy" id="93059"/>
    <lineage>
        <taxon>Bacteria</taxon>
        <taxon>Bacillati</taxon>
        <taxon>Cyanobacteriota</taxon>
        <taxon>Cyanophyceae</taxon>
        <taxon>Synechococcales</taxon>
        <taxon>Prochlorococcaceae</taxon>
        <taxon>Prochlorococcus</taxon>
    </lineage>
</organism>
<comment type="similarity">
    <text evidence="1">Belongs to the YciI family.</text>
</comment>
<name>A9BCK5_PROM4</name>
<dbReference type="InterPro" id="IPR005545">
    <property type="entry name" value="YCII"/>
</dbReference>
<dbReference type="Gene3D" id="3.30.70.1060">
    <property type="entry name" value="Dimeric alpha+beta barrel"/>
    <property type="match status" value="1"/>
</dbReference>
<gene>
    <name evidence="3" type="ordered locus">P9211_16361</name>
</gene>
<proteinExistence type="inferred from homology"/>
<accession>A9BCK5</accession>
<dbReference type="RefSeq" id="WP_012196188.1">
    <property type="nucleotide sequence ID" value="NC_009976.1"/>
</dbReference>
<evidence type="ECO:0000256" key="1">
    <source>
        <dbReference type="ARBA" id="ARBA00007689"/>
    </source>
</evidence>
<dbReference type="EMBL" id="CP000878">
    <property type="protein sequence ID" value="ABX09567.1"/>
    <property type="molecule type" value="Genomic_DNA"/>
</dbReference>
<dbReference type="InterPro" id="IPR011008">
    <property type="entry name" value="Dimeric_a/b-barrel"/>
</dbReference>